<keyword evidence="5" id="KW-0808">Transferase</keyword>
<dbReference type="GO" id="GO:0000162">
    <property type="term" value="P:L-tryptophan biosynthetic process"/>
    <property type="evidence" value="ECO:0007669"/>
    <property type="project" value="UniProtKB-KW"/>
</dbReference>
<evidence type="ECO:0000256" key="7">
    <source>
        <dbReference type="ARBA" id="ARBA00023141"/>
    </source>
</evidence>
<dbReference type="EMBL" id="CASHTH010001863">
    <property type="protein sequence ID" value="CAI8021065.1"/>
    <property type="molecule type" value="Genomic_DNA"/>
</dbReference>
<dbReference type="Pfam" id="PF02885">
    <property type="entry name" value="Glycos_trans_3N"/>
    <property type="match status" value="1"/>
</dbReference>
<sequence length="338" mass="34786">MIREAITNTVAGQSLSMDEAVAVMREVMEGEATPAQLGSYLTALSLKGETPEEIAGFATVMREKSLRVNIVGPAVDTCGTGGDFKGTFNISTAAAFVVAGAGLTVAKHGGRAASGACGSADVLEALGVCIELPPEAVERCLNEIGIGFMFAPAFHPAMRYAGPVRREIGIRTVFNVLGPMTNPAGVSSQLIGVGYPEVAGKMAEVLRLLGAHHAIIVHSDDGMDELSLGSDTTGWEVLDGELRPYLVQPRQLGLPHATPDDLQGGDPDQNAATMRRLLAGEGGPICDAVVLNAGAALVAGDGAASLAEGIQMAAASIADGRAAQKLEALIEMTQRLAE</sequence>
<evidence type="ECO:0000313" key="11">
    <source>
        <dbReference type="EMBL" id="CAI8021065.1"/>
    </source>
</evidence>
<dbReference type="InterPro" id="IPR017459">
    <property type="entry name" value="Glycosyl_Trfase_fam3_N_dom"/>
</dbReference>
<keyword evidence="4 11" id="KW-0328">Glycosyltransferase</keyword>
<evidence type="ECO:0000256" key="6">
    <source>
        <dbReference type="ARBA" id="ARBA00022822"/>
    </source>
</evidence>
<organism evidence="11 12">
    <name type="scientific">Geodia barretti</name>
    <name type="common">Barrett's horny sponge</name>
    <dbReference type="NCBI Taxonomy" id="519541"/>
    <lineage>
        <taxon>Eukaryota</taxon>
        <taxon>Metazoa</taxon>
        <taxon>Porifera</taxon>
        <taxon>Demospongiae</taxon>
        <taxon>Heteroscleromorpha</taxon>
        <taxon>Tetractinellida</taxon>
        <taxon>Astrophorina</taxon>
        <taxon>Geodiidae</taxon>
        <taxon>Geodia</taxon>
    </lineage>
</organism>
<evidence type="ECO:0000313" key="12">
    <source>
        <dbReference type="Proteomes" id="UP001174909"/>
    </source>
</evidence>
<evidence type="ECO:0000256" key="4">
    <source>
        <dbReference type="ARBA" id="ARBA00022676"/>
    </source>
</evidence>
<dbReference type="Pfam" id="PF00591">
    <property type="entry name" value="Glycos_transf_3"/>
    <property type="match status" value="1"/>
</dbReference>
<protein>
    <recommendedName>
        <fullName evidence="2">anthranilate phosphoribosyltransferase</fullName>
        <ecNumber evidence="2">2.4.2.18</ecNumber>
    </recommendedName>
</protein>
<comment type="caution">
    <text evidence="11">The sequence shown here is derived from an EMBL/GenBank/DDBJ whole genome shotgun (WGS) entry which is preliminary data.</text>
</comment>
<dbReference type="Proteomes" id="UP001174909">
    <property type="component" value="Unassembled WGS sequence"/>
</dbReference>
<dbReference type="SUPFAM" id="SSF47648">
    <property type="entry name" value="Nucleoside phosphorylase/phosphoribosyltransferase N-terminal domain"/>
    <property type="match status" value="1"/>
</dbReference>
<evidence type="ECO:0000256" key="1">
    <source>
        <dbReference type="ARBA" id="ARBA00004907"/>
    </source>
</evidence>
<dbReference type="InterPro" id="IPR035902">
    <property type="entry name" value="Nuc_phospho_transferase"/>
</dbReference>
<dbReference type="EC" id="2.4.2.18" evidence="2"/>
<dbReference type="NCBIfam" id="TIGR01245">
    <property type="entry name" value="trpD"/>
    <property type="match status" value="1"/>
</dbReference>
<dbReference type="InterPro" id="IPR000312">
    <property type="entry name" value="Glycosyl_Trfase_fam3"/>
</dbReference>
<comment type="similarity">
    <text evidence="8">Belongs to the anthranilate phosphoribosyltransferase family.</text>
</comment>
<keyword evidence="3" id="KW-0028">Amino-acid biosynthesis</keyword>
<evidence type="ECO:0000256" key="3">
    <source>
        <dbReference type="ARBA" id="ARBA00022605"/>
    </source>
</evidence>
<dbReference type="InterPro" id="IPR005940">
    <property type="entry name" value="Anthranilate_Pribosyl_Tfrase"/>
</dbReference>
<gene>
    <name evidence="11" type="ORF">GBAR_LOCUS12534</name>
</gene>
<dbReference type="PANTHER" id="PTHR43285">
    <property type="entry name" value="ANTHRANILATE PHOSPHORIBOSYLTRANSFERASE"/>
    <property type="match status" value="1"/>
</dbReference>
<evidence type="ECO:0000256" key="8">
    <source>
        <dbReference type="ARBA" id="ARBA00061500"/>
    </source>
</evidence>
<dbReference type="InterPro" id="IPR036320">
    <property type="entry name" value="Glycosyl_Trfase_fam3_N_dom_sf"/>
</dbReference>
<evidence type="ECO:0000256" key="2">
    <source>
        <dbReference type="ARBA" id="ARBA00011948"/>
    </source>
</evidence>
<name>A0AA35S098_GEOBA</name>
<proteinExistence type="inferred from homology"/>
<keyword evidence="6" id="KW-0822">Tryptophan biosynthesis</keyword>
<reference evidence="11" key="1">
    <citation type="submission" date="2023-03" db="EMBL/GenBank/DDBJ databases">
        <authorList>
            <person name="Steffen K."/>
            <person name="Cardenas P."/>
        </authorList>
    </citation>
    <scope>NUCLEOTIDE SEQUENCE</scope>
</reference>
<dbReference type="PANTHER" id="PTHR43285:SF2">
    <property type="entry name" value="ANTHRANILATE PHOSPHORIBOSYLTRANSFERASE"/>
    <property type="match status" value="1"/>
</dbReference>
<dbReference type="GO" id="GO:0005829">
    <property type="term" value="C:cytosol"/>
    <property type="evidence" value="ECO:0007669"/>
    <property type="project" value="TreeGrafter"/>
</dbReference>
<keyword evidence="12" id="KW-1185">Reference proteome</keyword>
<evidence type="ECO:0000256" key="5">
    <source>
        <dbReference type="ARBA" id="ARBA00022679"/>
    </source>
</evidence>
<dbReference type="Gene3D" id="1.20.970.10">
    <property type="entry name" value="Transferase, Pyrimidine Nucleoside Phosphorylase, Chain C"/>
    <property type="match status" value="1"/>
</dbReference>
<accession>A0AA35S098</accession>
<dbReference type="FunFam" id="3.40.1030.10:FF:000002">
    <property type="entry name" value="Anthranilate phosphoribosyltransferase"/>
    <property type="match status" value="1"/>
</dbReference>
<evidence type="ECO:0000259" key="9">
    <source>
        <dbReference type="Pfam" id="PF00591"/>
    </source>
</evidence>
<dbReference type="HAMAP" id="MF_00211">
    <property type="entry name" value="TrpD"/>
    <property type="match status" value="1"/>
</dbReference>
<dbReference type="Gene3D" id="3.40.1030.10">
    <property type="entry name" value="Nucleoside phosphorylase/phosphoribosyltransferase catalytic domain"/>
    <property type="match status" value="1"/>
</dbReference>
<comment type="pathway">
    <text evidence="1">Amino-acid biosynthesis; L-tryptophan biosynthesis; L-tryptophan from chorismate: step 2/5.</text>
</comment>
<dbReference type="AlphaFoldDB" id="A0AA35S098"/>
<evidence type="ECO:0000259" key="10">
    <source>
        <dbReference type="Pfam" id="PF02885"/>
    </source>
</evidence>
<dbReference type="GO" id="GO:0004048">
    <property type="term" value="F:anthranilate phosphoribosyltransferase activity"/>
    <property type="evidence" value="ECO:0007669"/>
    <property type="project" value="UniProtKB-EC"/>
</dbReference>
<keyword evidence="7" id="KW-0057">Aromatic amino acid biosynthesis</keyword>
<dbReference type="SUPFAM" id="SSF52418">
    <property type="entry name" value="Nucleoside phosphorylase/phosphoribosyltransferase catalytic domain"/>
    <property type="match status" value="1"/>
</dbReference>
<feature type="domain" description="Glycosyl transferase family 3" evidence="9">
    <location>
        <begin position="73"/>
        <end position="322"/>
    </location>
</feature>
<feature type="domain" description="Glycosyl transferase family 3 N-terminal" evidence="10">
    <location>
        <begin position="4"/>
        <end position="64"/>
    </location>
</feature>